<dbReference type="AlphaFoldDB" id="A0A399ERF1"/>
<dbReference type="GO" id="GO:0015628">
    <property type="term" value="P:protein secretion by the type II secretion system"/>
    <property type="evidence" value="ECO:0007669"/>
    <property type="project" value="TreeGrafter"/>
</dbReference>
<reference evidence="2 3" key="1">
    <citation type="submission" date="2018-08" db="EMBL/GenBank/DDBJ databases">
        <title>Meiothermus luteus KCTC 52599 genome sequencing project.</title>
        <authorList>
            <person name="Da Costa M.S."/>
            <person name="Albuquerque L."/>
            <person name="Raposo P."/>
            <person name="Froufe H.J.C."/>
            <person name="Barroso C.S."/>
            <person name="Egas C."/>
        </authorList>
    </citation>
    <scope>NUCLEOTIDE SEQUENCE [LARGE SCALE GENOMIC DNA]</scope>
    <source>
        <strain evidence="2 3">KCTC 52599</strain>
    </source>
</reference>
<evidence type="ECO:0000256" key="1">
    <source>
        <dbReference type="SAM" id="SignalP"/>
    </source>
</evidence>
<dbReference type="GO" id="GO:0015627">
    <property type="term" value="C:type II protein secretion system complex"/>
    <property type="evidence" value="ECO:0007669"/>
    <property type="project" value="TreeGrafter"/>
</dbReference>
<evidence type="ECO:0000313" key="2">
    <source>
        <dbReference type="EMBL" id="RIH87224.1"/>
    </source>
</evidence>
<dbReference type="InterPro" id="IPR051675">
    <property type="entry name" value="Endo/Exo/Phosphatase_dom_1"/>
</dbReference>
<dbReference type="RefSeq" id="WP_182482481.1">
    <property type="nucleotide sequence ID" value="NZ_QWKZ01000024.1"/>
</dbReference>
<proteinExistence type="predicted"/>
<feature type="chain" id="PRO_5017463798" evidence="1">
    <location>
        <begin position="24"/>
        <end position="102"/>
    </location>
</feature>
<accession>A0A399ERF1</accession>
<sequence>MKRFKQPLMALLALVALAGGALASPAPAPSAHPTTQKSAHRIAPVNVNTATLAQLETLPGVGPKLAAQIIQHRPYKNAQELQAKVKGIGPKLWASIKPYVRF</sequence>
<dbReference type="PANTHER" id="PTHR21180">
    <property type="entry name" value="ENDONUCLEASE/EXONUCLEASE/PHOSPHATASE FAMILY DOMAIN-CONTAINING PROTEIN 1"/>
    <property type="match status" value="1"/>
</dbReference>
<dbReference type="SUPFAM" id="SSF47781">
    <property type="entry name" value="RuvA domain 2-like"/>
    <property type="match status" value="1"/>
</dbReference>
<keyword evidence="1" id="KW-0732">Signal</keyword>
<dbReference type="Proteomes" id="UP000265800">
    <property type="component" value="Unassembled WGS sequence"/>
</dbReference>
<dbReference type="InterPro" id="IPR010994">
    <property type="entry name" value="RuvA_2-like"/>
</dbReference>
<dbReference type="PANTHER" id="PTHR21180:SF32">
    <property type="entry name" value="ENDONUCLEASE_EXONUCLEASE_PHOSPHATASE FAMILY DOMAIN-CONTAINING PROTEIN 1"/>
    <property type="match status" value="1"/>
</dbReference>
<comment type="caution">
    <text evidence="2">The sequence shown here is derived from an EMBL/GenBank/DDBJ whole genome shotgun (WGS) entry which is preliminary data.</text>
</comment>
<organism evidence="2 3">
    <name type="scientific">Meiothermus luteus</name>
    <dbReference type="NCBI Taxonomy" id="2026184"/>
    <lineage>
        <taxon>Bacteria</taxon>
        <taxon>Thermotogati</taxon>
        <taxon>Deinococcota</taxon>
        <taxon>Deinococci</taxon>
        <taxon>Thermales</taxon>
        <taxon>Thermaceae</taxon>
        <taxon>Meiothermus</taxon>
    </lineage>
</organism>
<keyword evidence="3" id="KW-1185">Reference proteome</keyword>
<evidence type="ECO:0000313" key="3">
    <source>
        <dbReference type="Proteomes" id="UP000265800"/>
    </source>
</evidence>
<dbReference type="Pfam" id="PF12836">
    <property type="entry name" value="HHH_3"/>
    <property type="match status" value="1"/>
</dbReference>
<dbReference type="Gene3D" id="1.10.150.320">
    <property type="entry name" value="Photosystem II 12 kDa extrinsic protein"/>
    <property type="match status" value="1"/>
</dbReference>
<feature type="signal peptide" evidence="1">
    <location>
        <begin position="1"/>
        <end position="23"/>
    </location>
</feature>
<gene>
    <name evidence="2" type="primary">comEA_1</name>
    <name evidence="2" type="ORF">Mlute_01039</name>
</gene>
<name>A0A399ERF1_9DEIN</name>
<dbReference type="EMBL" id="QWKZ01000024">
    <property type="protein sequence ID" value="RIH87224.1"/>
    <property type="molecule type" value="Genomic_DNA"/>
</dbReference>
<protein>
    <submittedName>
        <fullName evidence="2">ComE operon protein 1</fullName>
    </submittedName>
</protein>